<dbReference type="AlphaFoldDB" id="A0A0M4PJK8"/>
<evidence type="ECO:0000313" key="4">
    <source>
        <dbReference type="Proteomes" id="UP000058020"/>
    </source>
</evidence>
<dbReference type="InterPro" id="IPR007712">
    <property type="entry name" value="RelE/ParE_toxin"/>
</dbReference>
<protein>
    <recommendedName>
        <fullName evidence="2">Toxin</fullName>
    </recommendedName>
</protein>
<proteinExistence type="inferred from homology"/>
<dbReference type="PIRSF" id="PIRSF029218">
    <property type="entry name" value="ParE"/>
    <property type="match status" value="1"/>
</dbReference>
<evidence type="ECO:0000256" key="2">
    <source>
        <dbReference type="PIRNR" id="PIRNR029218"/>
    </source>
</evidence>
<dbReference type="InterPro" id="IPR028344">
    <property type="entry name" value="ParE1/4"/>
</dbReference>
<dbReference type="KEGG" id="tho:SP60_00695"/>
<dbReference type="EMBL" id="CP010552">
    <property type="protein sequence ID" value="ALE51899.1"/>
    <property type="molecule type" value="Genomic_DNA"/>
</dbReference>
<dbReference type="InterPro" id="IPR035093">
    <property type="entry name" value="RelE/ParE_toxin_dom_sf"/>
</dbReference>
<dbReference type="STRING" id="1705394.SP60_00695"/>
<evidence type="ECO:0000256" key="1">
    <source>
        <dbReference type="ARBA" id="ARBA00022649"/>
    </source>
</evidence>
<dbReference type="RefSeq" id="WP_053950813.1">
    <property type="nucleotide sequence ID" value="NZ_CP010552.1"/>
</dbReference>
<keyword evidence="4" id="KW-1185">Reference proteome</keyword>
<name>A0A0M4PJK8_9GAMM</name>
<organism evidence="3 4">
    <name type="scientific">Candidatus Thioglobus autotrophicus</name>
    <dbReference type="NCBI Taxonomy" id="1705394"/>
    <lineage>
        <taxon>Bacteria</taxon>
        <taxon>Pseudomonadati</taxon>
        <taxon>Pseudomonadota</taxon>
        <taxon>Gammaproteobacteria</taxon>
        <taxon>Candidatus Pseudothioglobaceae</taxon>
        <taxon>Candidatus Thioglobus</taxon>
    </lineage>
</organism>
<dbReference type="Gene3D" id="3.30.2310.20">
    <property type="entry name" value="RelE-like"/>
    <property type="match status" value="1"/>
</dbReference>
<gene>
    <name evidence="3" type="ORF">SP60_00695</name>
</gene>
<accession>A0A0M4PJK8</accession>
<reference evidence="3 4" key="1">
    <citation type="journal article" date="2015" name="Genome Announc.">
        <title>Genome Sequence of 'Candidatus Thioglobus autotrophica' Strain EF1, a Chemoautotroph from the SUP05 Clade of Marine Gammaproteobacteria.</title>
        <authorList>
            <person name="Shah V."/>
            <person name="Morris R.M."/>
        </authorList>
    </citation>
    <scope>NUCLEOTIDE SEQUENCE [LARGE SCALE GENOMIC DNA]</scope>
    <source>
        <strain evidence="3 4">EF1</strain>
    </source>
</reference>
<keyword evidence="1" id="KW-1277">Toxin-antitoxin system</keyword>
<evidence type="ECO:0000313" key="3">
    <source>
        <dbReference type="EMBL" id="ALE51899.1"/>
    </source>
</evidence>
<sequence length="95" mass="10944">MASLSSKAIEDIEGIINHTFKSFGYDAMLDYHQSLEGCLEILSKNSNIGLNYDHVGLGYRCFYHRSHAIFYKNKSKGVFVIRILHKSMDVQKHFD</sequence>
<dbReference type="OrthoDB" id="516834at2"/>
<dbReference type="Proteomes" id="UP000058020">
    <property type="component" value="Chromosome"/>
</dbReference>
<comment type="similarity">
    <text evidence="2">Belongs to the RelE toxin family.</text>
</comment>
<dbReference type="Pfam" id="PF05016">
    <property type="entry name" value="ParE_toxin"/>
    <property type="match status" value="1"/>
</dbReference>